<feature type="region of interest" description="Disordered" evidence="1">
    <location>
        <begin position="321"/>
        <end position="349"/>
    </location>
</feature>
<dbReference type="AlphaFoldDB" id="A0A3N2PS37"/>
<evidence type="ECO:0000256" key="1">
    <source>
        <dbReference type="SAM" id="MobiDB-lite"/>
    </source>
</evidence>
<sequence>MTLSTQPPRRLQYGEKELEKEVDGWEDWEDEEVITPINDDEQSPIIEKDALPSPLRPIKSTAARASQGRYSVLKIRRLKSRHRQKAQNAKAGIRLITDMSALRQNQLVQELTSPERPRGKFVDAAALRALEGEPSSASVGNWNWLKKRTTKSPQIGNPSPTLTRTRQGSDLSPDDRPIVIGISLPSELAGQGNASTTADAAMLATPLDYSAHPARLPHMNRAYDPDRHVTPLTPSQLKSVWSPDTPDTTSPFQSPRPASSIYSQATGFGATADRDAPPVPTVPSAYQNREAEERLVSIIEPKSDDASDDGGSPCTLFEEDAALTKSPHSIRAKETSRSPGSAETQTRGWWDHVVTPFTEKTSPLREAQESHPIDAPVQLVQATRDEPSKPTFNKMDAEADKAAVFRPGLPASPKPSPRDDHTPIVRVPTPRRTPSPFLAHRAHSPASSSRSATPRLGTPLLGGGHTEKARIATTTTTTTITTTRTTHSPQFPSEEPPPYSPPNQQKPIGYRAVFPAGHPLQALYPPSPGPVSPAIVGTMSSQSAVTMSDIPLTPAPGTSTLPQRLPGTYLPQEHFLASGAPESRIERERRRHEKEEVVARKAGGFWRGRGCVPASGCFGRSGREGRKRRRVWLGVCGAILAIVLVIVLCVVLIPRGGGDAPEVQSIFVNLTNFPPMPTGVMTVVGPDNSAAVTGCTQPTTVWSCSLPKEDHESAAPFRPNQPEFIMQIQWDNGTREAWNIPNGEPPRPGSESEDRRRKGRRSGGFTTRARDAIRTRQDRGGFSPIPQPPSFEEMFFLGKETDGIVSDDKAGEPTPFYLSILTHPNNTVGPNAISKRQDDGDGDGDGDGDDDDDDDSGSGSGSGFIVDLPEPDLNQDGTAAAAKFMPQAFQQPVRLYDRGLPTEHYGFYTYFKRSLYLKSVSVLNGSEPSRGGNGESNVPLDENGGVSRSEANFIVTWTQVRFLVQIWTRRENGTRLLSDGARFGPPNGAATDRPGTMPYPVSITMDTHGGQPGEKFVWHWPVDARQRIDTARPQLIANNIGFGGTVVNPRRENDASFGGFDGGNGGCKCQWVNFLERRGGSQED</sequence>
<dbReference type="RefSeq" id="XP_028465135.1">
    <property type="nucleotide sequence ID" value="XM_028612205.1"/>
</dbReference>
<gene>
    <name evidence="3" type="ORF">SODALDRAFT_334419</name>
</gene>
<reference evidence="3 4" key="1">
    <citation type="journal article" date="2018" name="Mol. Ecol.">
        <title>The obligate alkalophilic soda-lake fungus Sodiomyces alkalinus has shifted to a protein diet.</title>
        <authorList>
            <person name="Grum-Grzhimaylo A.A."/>
            <person name="Falkoski D.L."/>
            <person name="van den Heuvel J."/>
            <person name="Valero-Jimenez C.A."/>
            <person name="Min B."/>
            <person name="Choi I.G."/>
            <person name="Lipzen A."/>
            <person name="Daum C.G."/>
            <person name="Aanen D.K."/>
            <person name="Tsang A."/>
            <person name="Henrissat B."/>
            <person name="Bilanenko E.N."/>
            <person name="de Vries R.P."/>
            <person name="van Kan J.A.L."/>
            <person name="Grigoriev I.V."/>
            <person name="Debets A.J.M."/>
        </authorList>
    </citation>
    <scope>NUCLEOTIDE SEQUENCE [LARGE SCALE GENOMIC DNA]</scope>
    <source>
        <strain evidence="3 4">F11</strain>
    </source>
</reference>
<feature type="region of interest" description="Disordered" evidence="1">
    <location>
        <begin position="926"/>
        <end position="945"/>
    </location>
</feature>
<dbReference type="Proteomes" id="UP000272025">
    <property type="component" value="Unassembled WGS sequence"/>
</dbReference>
<feature type="compositionally biased region" description="Polar residues" evidence="1">
    <location>
        <begin position="245"/>
        <end position="266"/>
    </location>
</feature>
<dbReference type="GeneID" id="39580683"/>
<feature type="region of interest" description="Disordered" evidence="1">
    <location>
        <begin position="477"/>
        <end position="502"/>
    </location>
</feature>
<dbReference type="OrthoDB" id="10259622at2759"/>
<feature type="region of interest" description="Disordered" evidence="1">
    <location>
        <begin position="736"/>
        <end position="791"/>
    </location>
</feature>
<feature type="region of interest" description="Disordered" evidence="1">
    <location>
        <begin position="218"/>
        <end position="290"/>
    </location>
</feature>
<organism evidence="3 4">
    <name type="scientific">Sodiomyces alkalinus (strain CBS 110278 / VKM F-3762 / F11)</name>
    <name type="common">Alkaliphilic filamentous fungus</name>
    <dbReference type="NCBI Taxonomy" id="1314773"/>
    <lineage>
        <taxon>Eukaryota</taxon>
        <taxon>Fungi</taxon>
        <taxon>Dikarya</taxon>
        <taxon>Ascomycota</taxon>
        <taxon>Pezizomycotina</taxon>
        <taxon>Sordariomycetes</taxon>
        <taxon>Hypocreomycetidae</taxon>
        <taxon>Glomerellales</taxon>
        <taxon>Plectosphaerellaceae</taxon>
        <taxon>Sodiomyces</taxon>
    </lineage>
</organism>
<dbReference type="STRING" id="1314773.A0A3N2PS37"/>
<keyword evidence="2" id="KW-1133">Transmembrane helix</keyword>
<protein>
    <recommendedName>
        <fullName evidence="5">Glycoprotease family protein</fullName>
    </recommendedName>
</protein>
<feature type="region of interest" description="Disordered" evidence="1">
    <location>
        <begin position="815"/>
        <end position="876"/>
    </location>
</feature>
<accession>A0A3N2PS37</accession>
<name>A0A3N2PS37_SODAK</name>
<keyword evidence="2" id="KW-0472">Membrane</keyword>
<feature type="compositionally biased region" description="Polar residues" evidence="1">
    <location>
        <begin position="151"/>
        <end position="170"/>
    </location>
</feature>
<feature type="compositionally biased region" description="Basic and acidic residues" evidence="1">
    <location>
        <begin position="768"/>
        <end position="779"/>
    </location>
</feature>
<feature type="compositionally biased region" description="Polar residues" evidence="1">
    <location>
        <begin position="337"/>
        <end position="347"/>
    </location>
</feature>
<feature type="compositionally biased region" description="Acidic residues" evidence="1">
    <location>
        <begin position="840"/>
        <end position="856"/>
    </location>
</feature>
<keyword evidence="4" id="KW-1185">Reference proteome</keyword>
<feature type="compositionally biased region" description="Low complexity" evidence="1">
    <location>
        <begin position="444"/>
        <end position="459"/>
    </location>
</feature>
<feature type="region of interest" description="Disordered" evidence="1">
    <location>
        <begin position="36"/>
        <end position="63"/>
    </location>
</feature>
<evidence type="ECO:0000313" key="4">
    <source>
        <dbReference type="Proteomes" id="UP000272025"/>
    </source>
</evidence>
<feature type="compositionally biased region" description="Low complexity" evidence="1">
    <location>
        <begin position="424"/>
        <end position="436"/>
    </location>
</feature>
<proteinExistence type="predicted"/>
<evidence type="ECO:0000256" key="2">
    <source>
        <dbReference type="SAM" id="Phobius"/>
    </source>
</evidence>
<keyword evidence="2" id="KW-0812">Transmembrane</keyword>
<feature type="compositionally biased region" description="Low complexity" evidence="1">
    <location>
        <begin position="477"/>
        <end position="493"/>
    </location>
</feature>
<feature type="region of interest" description="Disordered" evidence="1">
    <location>
        <begin position="149"/>
        <end position="178"/>
    </location>
</feature>
<dbReference type="EMBL" id="ML119057">
    <property type="protein sequence ID" value="ROT37329.1"/>
    <property type="molecule type" value="Genomic_DNA"/>
</dbReference>
<evidence type="ECO:0008006" key="5">
    <source>
        <dbReference type="Google" id="ProtNLM"/>
    </source>
</evidence>
<feature type="transmembrane region" description="Helical" evidence="2">
    <location>
        <begin position="631"/>
        <end position="653"/>
    </location>
</feature>
<feature type="region of interest" description="Disordered" evidence="1">
    <location>
        <begin position="405"/>
        <end position="465"/>
    </location>
</feature>
<evidence type="ECO:0000313" key="3">
    <source>
        <dbReference type="EMBL" id="ROT37329.1"/>
    </source>
</evidence>